<dbReference type="InterPro" id="IPR036388">
    <property type="entry name" value="WH-like_DNA-bd_sf"/>
</dbReference>
<evidence type="ECO:0000256" key="7">
    <source>
        <dbReference type="ARBA" id="ARBA00023163"/>
    </source>
</evidence>
<evidence type="ECO:0000313" key="9">
    <source>
        <dbReference type="EMBL" id="MDQ0456819.1"/>
    </source>
</evidence>
<dbReference type="InterPro" id="IPR036390">
    <property type="entry name" value="WH_DNA-bd_sf"/>
</dbReference>
<keyword evidence="7" id="KW-0804">Transcription</keyword>
<dbReference type="Pfam" id="PF00126">
    <property type="entry name" value="HTH_1"/>
    <property type="match status" value="1"/>
</dbReference>
<comment type="similarity">
    <text evidence="1">Belongs to the LysR transcriptional regulatory family.</text>
</comment>
<feature type="domain" description="HTH lysR-type" evidence="8">
    <location>
        <begin position="6"/>
        <end position="63"/>
    </location>
</feature>
<dbReference type="RefSeq" id="WP_307159000.1">
    <property type="nucleotide sequence ID" value="NZ_JAUSWH010000010.1"/>
</dbReference>
<keyword evidence="4" id="KW-0805">Transcription regulation</keyword>
<keyword evidence="5 9" id="KW-0238">DNA-binding</keyword>
<dbReference type="GO" id="GO:0003677">
    <property type="term" value="F:DNA binding"/>
    <property type="evidence" value="ECO:0007669"/>
    <property type="project" value="UniProtKB-KW"/>
</dbReference>
<dbReference type="InterPro" id="IPR000847">
    <property type="entry name" value="LysR_HTH_N"/>
</dbReference>
<protein>
    <submittedName>
        <fullName evidence="9">DNA-binding transcriptional LysR family regulator</fullName>
    </submittedName>
</protein>
<evidence type="ECO:0000256" key="5">
    <source>
        <dbReference type="ARBA" id="ARBA00023125"/>
    </source>
</evidence>
<gene>
    <name evidence="9" type="ORF">QO005_003164</name>
</gene>
<dbReference type="PANTHER" id="PTHR30118:SF6">
    <property type="entry name" value="HTH-TYPE TRANSCRIPTIONAL REGULATOR LEUO"/>
    <property type="match status" value="1"/>
</dbReference>
<organism evidence="9 10">
    <name type="scientific">Rhizobium paknamense</name>
    <dbReference type="NCBI Taxonomy" id="1206817"/>
    <lineage>
        <taxon>Bacteria</taxon>
        <taxon>Pseudomonadati</taxon>
        <taxon>Pseudomonadota</taxon>
        <taxon>Alphaproteobacteria</taxon>
        <taxon>Hyphomicrobiales</taxon>
        <taxon>Rhizobiaceae</taxon>
        <taxon>Rhizobium/Agrobacterium group</taxon>
        <taxon>Rhizobium</taxon>
    </lineage>
</organism>
<evidence type="ECO:0000256" key="4">
    <source>
        <dbReference type="ARBA" id="ARBA00023015"/>
    </source>
</evidence>
<evidence type="ECO:0000259" key="8">
    <source>
        <dbReference type="PROSITE" id="PS50931"/>
    </source>
</evidence>
<name>A0ABU0IHZ5_9HYPH</name>
<keyword evidence="2" id="KW-0536">Nodulation</keyword>
<evidence type="ECO:0000256" key="2">
    <source>
        <dbReference type="ARBA" id="ARBA00022458"/>
    </source>
</evidence>
<evidence type="ECO:0000256" key="6">
    <source>
        <dbReference type="ARBA" id="ARBA00023159"/>
    </source>
</evidence>
<dbReference type="PANTHER" id="PTHR30118">
    <property type="entry name" value="HTH-TYPE TRANSCRIPTIONAL REGULATOR LEUO-RELATED"/>
    <property type="match status" value="1"/>
</dbReference>
<evidence type="ECO:0000256" key="3">
    <source>
        <dbReference type="ARBA" id="ARBA00022491"/>
    </source>
</evidence>
<dbReference type="PROSITE" id="PS50931">
    <property type="entry name" value="HTH_LYSR"/>
    <property type="match status" value="1"/>
</dbReference>
<dbReference type="Gene3D" id="1.10.10.10">
    <property type="entry name" value="Winged helix-like DNA-binding domain superfamily/Winged helix DNA-binding domain"/>
    <property type="match status" value="1"/>
</dbReference>
<reference evidence="9 10" key="1">
    <citation type="submission" date="2023-07" db="EMBL/GenBank/DDBJ databases">
        <title>Genomic Encyclopedia of Type Strains, Phase IV (KMG-IV): sequencing the most valuable type-strain genomes for metagenomic binning, comparative biology and taxonomic classification.</title>
        <authorList>
            <person name="Goeker M."/>
        </authorList>
    </citation>
    <scope>NUCLEOTIDE SEQUENCE [LARGE SCALE GENOMIC DNA]</scope>
    <source>
        <strain evidence="9 10">DSM 100301</strain>
    </source>
</reference>
<evidence type="ECO:0000313" key="10">
    <source>
        <dbReference type="Proteomes" id="UP001235269"/>
    </source>
</evidence>
<dbReference type="InterPro" id="IPR050389">
    <property type="entry name" value="LysR-type_TF"/>
</dbReference>
<dbReference type="Gene3D" id="3.40.190.10">
    <property type="entry name" value="Periplasmic binding protein-like II"/>
    <property type="match status" value="2"/>
</dbReference>
<accession>A0ABU0IHZ5</accession>
<keyword evidence="10" id="KW-1185">Reference proteome</keyword>
<keyword evidence="6" id="KW-0010">Activator</keyword>
<dbReference type="SUPFAM" id="SSF53850">
    <property type="entry name" value="Periplasmic binding protein-like II"/>
    <property type="match status" value="1"/>
</dbReference>
<dbReference type="EMBL" id="JAUSWH010000010">
    <property type="protein sequence ID" value="MDQ0456819.1"/>
    <property type="molecule type" value="Genomic_DNA"/>
</dbReference>
<comment type="caution">
    <text evidence="9">The sequence shown here is derived from an EMBL/GenBank/DDBJ whole genome shotgun (WGS) entry which is preliminary data.</text>
</comment>
<dbReference type="SUPFAM" id="SSF46785">
    <property type="entry name" value="Winged helix' DNA-binding domain"/>
    <property type="match status" value="1"/>
</dbReference>
<keyword evidence="3" id="KW-0678">Repressor</keyword>
<sequence>MRFKGLDLNLLVTLDCLLTERNVSRAADKLCLSQSATSGALTRLREFFNDDLLVQMGRGMVMTPRACELLPAVRNVLMQVEGTVIKRPDFDPATIRREIKIIASDYMAIVALSGALREIKAMAPELSFLILPPSEDPRGALERGDVDFLAMPDIYLSPDHPSELLFSDDYRAIVWTENSRVPEGNLSLADFLDMRHAAVTHTLSALNFEGWFVKRFGNSRIVEVSTSTYANLPFLVVGTERIALMHRRLAEVFAGMMPLRLMKPPFDIPPIHETLQWHSYNDNDDCLMWIRRQLVRTMADLNTIEPAVPQGECLAVEG</sequence>
<proteinExistence type="inferred from homology"/>
<evidence type="ECO:0000256" key="1">
    <source>
        <dbReference type="ARBA" id="ARBA00009437"/>
    </source>
</evidence>
<dbReference type="Proteomes" id="UP001235269">
    <property type="component" value="Unassembled WGS sequence"/>
</dbReference>